<protein>
    <submittedName>
        <fullName evidence="1">Uncharacterized protein</fullName>
    </submittedName>
</protein>
<organism evidence="1 2">
    <name type="scientific">Botrytis hyacinthi</name>
    <dbReference type="NCBI Taxonomy" id="278943"/>
    <lineage>
        <taxon>Eukaryota</taxon>
        <taxon>Fungi</taxon>
        <taxon>Dikarya</taxon>
        <taxon>Ascomycota</taxon>
        <taxon>Pezizomycotina</taxon>
        <taxon>Leotiomycetes</taxon>
        <taxon>Helotiales</taxon>
        <taxon>Sclerotiniaceae</taxon>
        <taxon>Botrytis</taxon>
    </lineage>
</organism>
<name>A0A4Z1G335_9HELO</name>
<evidence type="ECO:0000313" key="2">
    <source>
        <dbReference type="Proteomes" id="UP000297814"/>
    </source>
</evidence>
<dbReference type="EMBL" id="PQXK01000749">
    <property type="protein sequence ID" value="TGO31456.1"/>
    <property type="molecule type" value="Genomic_DNA"/>
</dbReference>
<comment type="caution">
    <text evidence="1">The sequence shown here is derived from an EMBL/GenBank/DDBJ whole genome shotgun (WGS) entry which is preliminary data.</text>
</comment>
<dbReference type="Proteomes" id="UP000297814">
    <property type="component" value="Unassembled WGS sequence"/>
</dbReference>
<reference evidence="1 2" key="1">
    <citation type="submission" date="2017-12" db="EMBL/GenBank/DDBJ databases">
        <title>Comparative genomics of Botrytis spp.</title>
        <authorList>
            <person name="Valero-Jimenez C.A."/>
            <person name="Tapia P."/>
            <person name="Veloso J."/>
            <person name="Silva-Moreno E."/>
            <person name="Staats M."/>
            <person name="Valdes J.H."/>
            <person name="Van Kan J.A.L."/>
        </authorList>
    </citation>
    <scope>NUCLEOTIDE SEQUENCE [LARGE SCALE GENOMIC DNA]</scope>
    <source>
        <strain evidence="1 2">Bh0001</strain>
    </source>
</reference>
<evidence type="ECO:0000313" key="1">
    <source>
        <dbReference type="EMBL" id="TGO31456.1"/>
    </source>
</evidence>
<accession>A0A4Z1G335</accession>
<sequence length="167" mass="17762">MATRLSEYGIGAIKDPSTFAINISGGSAIVKPMTPNQLVGWLHFAIPNLPVDYPDLASLSIKFSSHSATAASVLVFLANHKVFDESNLQQTASFNLEIASTKATYKGDGIAVSIKLVFTSVAGTLKLQSVGVEVQASHDRKTRCLDVNEDSCTRTCKVSRGGSVTSR</sequence>
<keyword evidence="2" id="KW-1185">Reference proteome</keyword>
<gene>
    <name evidence="1" type="ORF">BHYA_0754g00030</name>
</gene>
<dbReference type="AlphaFoldDB" id="A0A4Z1G335"/>
<proteinExistence type="predicted"/>